<accession>A0A7Y9JM26</accession>
<dbReference type="GO" id="GO:0042918">
    <property type="term" value="P:alkanesulfonate transmembrane transport"/>
    <property type="evidence" value="ECO:0007669"/>
    <property type="project" value="TreeGrafter"/>
</dbReference>
<dbReference type="GO" id="GO:0042597">
    <property type="term" value="C:periplasmic space"/>
    <property type="evidence" value="ECO:0007669"/>
    <property type="project" value="UniProtKB-SubCell"/>
</dbReference>
<comment type="similarity">
    <text evidence="2">Belongs to the bacterial solute-binding protein SsuA/TauA family.</text>
</comment>
<dbReference type="SUPFAM" id="SSF53850">
    <property type="entry name" value="Periplasmic binding protein-like II"/>
    <property type="match status" value="1"/>
</dbReference>
<protein>
    <submittedName>
        <fullName evidence="5">NitT/TauT family transport system substrate-binding protein</fullName>
    </submittedName>
</protein>
<dbReference type="EMBL" id="JACCBH010000001">
    <property type="protein sequence ID" value="NYD53950.1"/>
    <property type="molecule type" value="Genomic_DNA"/>
</dbReference>
<evidence type="ECO:0000256" key="1">
    <source>
        <dbReference type="ARBA" id="ARBA00004418"/>
    </source>
</evidence>
<dbReference type="Pfam" id="PF09084">
    <property type="entry name" value="NMT1"/>
    <property type="match status" value="1"/>
</dbReference>
<comment type="caution">
    <text evidence="5">The sequence shown here is derived from an EMBL/GenBank/DDBJ whole genome shotgun (WGS) entry which is preliminary data.</text>
</comment>
<evidence type="ECO:0000256" key="3">
    <source>
        <dbReference type="ARBA" id="ARBA00022729"/>
    </source>
</evidence>
<gene>
    <name evidence="5" type="ORF">BKA02_001005</name>
</gene>
<evidence type="ECO:0000313" key="5">
    <source>
        <dbReference type="EMBL" id="NYD53950.1"/>
    </source>
</evidence>
<feature type="domain" description="SsuA/THI5-like" evidence="4">
    <location>
        <begin position="3"/>
        <end position="220"/>
    </location>
</feature>
<dbReference type="PANTHER" id="PTHR30024:SF47">
    <property type="entry name" value="TAURINE-BINDING PERIPLASMIC PROTEIN"/>
    <property type="match status" value="1"/>
</dbReference>
<comment type="subcellular location">
    <subcellularLocation>
        <location evidence="1">Periplasm</location>
    </subcellularLocation>
</comment>
<organism evidence="5 6">
    <name type="scientific">Microbacterium pseudoresistens</name>
    <dbReference type="NCBI Taxonomy" id="640634"/>
    <lineage>
        <taxon>Bacteria</taxon>
        <taxon>Bacillati</taxon>
        <taxon>Actinomycetota</taxon>
        <taxon>Actinomycetes</taxon>
        <taxon>Micrococcales</taxon>
        <taxon>Microbacteriaceae</taxon>
        <taxon>Microbacterium</taxon>
    </lineage>
</organism>
<name>A0A7Y9JM26_9MICO</name>
<dbReference type="Gene3D" id="3.40.190.10">
    <property type="entry name" value="Periplasmic binding protein-like II"/>
    <property type="match status" value="2"/>
</dbReference>
<evidence type="ECO:0000259" key="4">
    <source>
        <dbReference type="Pfam" id="PF09084"/>
    </source>
</evidence>
<dbReference type="PANTHER" id="PTHR30024">
    <property type="entry name" value="ALIPHATIC SULFONATES-BINDING PROTEIN-RELATED"/>
    <property type="match status" value="1"/>
</dbReference>
<dbReference type="InterPro" id="IPR015168">
    <property type="entry name" value="SsuA/THI5"/>
</dbReference>
<dbReference type="AlphaFoldDB" id="A0A7Y9JM26"/>
<sequence>MINFTVMKLAQEKGFFEANGLDVELKDGGSGANAVSLMLNGQVNVVPTHLGVGITAVSEGIPIVVASGLTGEVDGEQGPTYSTLAAPGSGISSFGDLGGKTVGIHSTSCCWAEFTARAAAAEGVDSSTISFIQVPFANQLQALESGQVDAITTVQPFITIGSADATVLGSTVLTALDSDDAIGAIALMSQAFIDENPTVLEAWQKSIAEAAAYATENPDEMRALISAETGMDPALVASMPLSEWSATFSEAEYDAFVSFMVDSGVVSADKAPTSDELVAPGVFG</sequence>
<keyword evidence="6" id="KW-1185">Reference proteome</keyword>
<evidence type="ECO:0000256" key="2">
    <source>
        <dbReference type="ARBA" id="ARBA00010742"/>
    </source>
</evidence>
<dbReference type="Proteomes" id="UP000552045">
    <property type="component" value="Unassembled WGS sequence"/>
</dbReference>
<dbReference type="RefSeq" id="WP_179431883.1">
    <property type="nucleotide sequence ID" value="NZ_BAABLC010000001.1"/>
</dbReference>
<reference evidence="5 6" key="1">
    <citation type="submission" date="2020-07" db="EMBL/GenBank/DDBJ databases">
        <title>Sequencing the genomes of 1000 actinobacteria strains.</title>
        <authorList>
            <person name="Klenk H.-P."/>
        </authorList>
    </citation>
    <scope>NUCLEOTIDE SEQUENCE [LARGE SCALE GENOMIC DNA]</scope>
    <source>
        <strain evidence="5 6">DSM 22185</strain>
    </source>
</reference>
<proteinExistence type="inferred from homology"/>
<keyword evidence="3" id="KW-0732">Signal</keyword>
<evidence type="ECO:0000313" key="6">
    <source>
        <dbReference type="Proteomes" id="UP000552045"/>
    </source>
</evidence>